<dbReference type="Proteomes" id="UP000824469">
    <property type="component" value="Unassembled WGS sequence"/>
</dbReference>
<comment type="caution">
    <text evidence="2">The sequence shown here is derived from an EMBL/GenBank/DDBJ whole genome shotgun (WGS) entry which is preliminary data.</text>
</comment>
<dbReference type="PANTHER" id="PTHR31642">
    <property type="entry name" value="TRICHOTHECENE 3-O-ACETYLTRANSFERASE"/>
    <property type="match status" value="1"/>
</dbReference>
<dbReference type="OMA" id="FGSFHFP"/>
<gene>
    <name evidence="2" type="ORF">KI387_040886</name>
</gene>
<dbReference type="InterPro" id="IPR023213">
    <property type="entry name" value="CAT-like_dom_sf"/>
</dbReference>
<dbReference type="Gene3D" id="3.30.559.10">
    <property type="entry name" value="Chloramphenicol acetyltransferase-like domain"/>
    <property type="match status" value="2"/>
</dbReference>
<keyword evidence="3" id="KW-1185">Reference proteome</keyword>
<feature type="non-terminal residue" evidence="2">
    <location>
        <position position="1"/>
    </location>
</feature>
<organism evidence="2 3">
    <name type="scientific">Taxus chinensis</name>
    <name type="common">Chinese yew</name>
    <name type="synonym">Taxus wallichiana var. chinensis</name>
    <dbReference type="NCBI Taxonomy" id="29808"/>
    <lineage>
        <taxon>Eukaryota</taxon>
        <taxon>Viridiplantae</taxon>
        <taxon>Streptophyta</taxon>
        <taxon>Embryophyta</taxon>
        <taxon>Tracheophyta</taxon>
        <taxon>Spermatophyta</taxon>
        <taxon>Pinopsida</taxon>
        <taxon>Pinidae</taxon>
        <taxon>Conifers II</taxon>
        <taxon>Cupressales</taxon>
        <taxon>Taxaceae</taxon>
        <taxon>Taxus</taxon>
    </lineage>
</organism>
<evidence type="ECO:0000313" key="3">
    <source>
        <dbReference type="Proteomes" id="UP000824469"/>
    </source>
</evidence>
<sequence length="427" mass="47418">MAPVVRPISHDYNVHIIRKEIVVPALPILEHVIPLTNLDLTIPPVSVHVFFCYKNTSNRNFACALSHLKTSLSRALVGYFIYAGRLVANGVGLPEILCNSKGVQFTQDYAPTRLAQLNMYNPDETVEGKLVPLLANHSQGCGSPVTEFSCGAMIVGCTFDHRVADAFSANMFLTSWAKLSSKVSSESPNQSFIRSTLSPRYLPKYCPEVQNMYVKQPLRETSHEALQPHLASRIYYLHAKSIIDLQNFANKNGKNYTKLEAFSAYLWKLLMHSQEVKDTKHSRIGIVVDGRPRLKTIGMSANHFGNVLLLPFVESNAGDLKNNSISWGAALIHDTIHRAANEEHFQSLIDFVETTKPTFLLAKIYCKADDAQSTGPSVLVSSGLRFPLYEVDYGWGKPTFASYHFPWGGEAGYVMPSHSPVGDGSWV</sequence>
<dbReference type="EMBL" id="JAHRHJ020000588">
    <property type="protein sequence ID" value="KAH9293905.1"/>
    <property type="molecule type" value="Genomic_DNA"/>
</dbReference>
<reference evidence="2 3" key="1">
    <citation type="journal article" date="2021" name="Nat. Plants">
        <title>The Taxus genome provides insights into paclitaxel biosynthesis.</title>
        <authorList>
            <person name="Xiong X."/>
            <person name="Gou J."/>
            <person name="Liao Q."/>
            <person name="Li Y."/>
            <person name="Zhou Q."/>
            <person name="Bi G."/>
            <person name="Li C."/>
            <person name="Du R."/>
            <person name="Wang X."/>
            <person name="Sun T."/>
            <person name="Guo L."/>
            <person name="Liang H."/>
            <person name="Lu P."/>
            <person name="Wu Y."/>
            <person name="Zhang Z."/>
            <person name="Ro D.K."/>
            <person name="Shang Y."/>
            <person name="Huang S."/>
            <person name="Yan J."/>
        </authorList>
    </citation>
    <scope>NUCLEOTIDE SEQUENCE [LARGE SCALE GENOMIC DNA]</scope>
    <source>
        <strain evidence="2">Ta-2019</strain>
    </source>
</reference>
<comment type="similarity">
    <text evidence="1">Belongs to the plant acyltransferase family.</text>
</comment>
<name>A0AA38F9H1_TAXCH</name>
<dbReference type="Pfam" id="PF02458">
    <property type="entry name" value="Transferase"/>
    <property type="match status" value="1"/>
</dbReference>
<dbReference type="PANTHER" id="PTHR31642:SF266">
    <property type="entry name" value="HXXXD-TYPE ACYL-TRANSFERASE FAMILY PROTEIN"/>
    <property type="match status" value="1"/>
</dbReference>
<dbReference type="GO" id="GO:0016747">
    <property type="term" value="F:acyltransferase activity, transferring groups other than amino-acyl groups"/>
    <property type="evidence" value="ECO:0007669"/>
    <property type="project" value="TreeGrafter"/>
</dbReference>
<protein>
    <submittedName>
        <fullName evidence="2">Uncharacterized protein</fullName>
    </submittedName>
</protein>
<dbReference type="AlphaFoldDB" id="A0AA38F9H1"/>
<accession>A0AA38F9H1</accession>
<evidence type="ECO:0000256" key="1">
    <source>
        <dbReference type="ARBA" id="ARBA00009861"/>
    </source>
</evidence>
<dbReference type="InterPro" id="IPR050317">
    <property type="entry name" value="Plant_Fungal_Acyltransferase"/>
</dbReference>
<evidence type="ECO:0000313" key="2">
    <source>
        <dbReference type="EMBL" id="KAH9293905.1"/>
    </source>
</evidence>
<proteinExistence type="inferred from homology"/>